<dbReference type="PANTHER" id="PTHR37981">
    <property type="entry name" value="LIPASE 2"/>
    <property type="match status" value="1"/>
</dbReference>
<name>A0ABT1P8R1_9ACTN</name>
<evidence type="ECO:0000313" key="4">
    <source>
        <dbReference type="Proteomes" id="UP001206206"/>
    </source>
</evidence>
<dbReference type="CDD" id="cd01823">
    <property type="entry name" value="SEST_like"/>
    <property type="match status" value="1"/>
</dbReference>
<feature type="chain" id="PRO_5047332630" evidence="1">
    <location>
        <begin position="28"/>
        <end position="266"/>
    </location>
</feature>
<reference evidence="3 4" key="1">
    <citation type="submission" date="2022-06" db="EMBL/GenBank/DDBJ databases">
        <title>Draft genome sequence of type strain Streptomyces rubrisoli DSM 42083.</title>
        <authorList>
            <person name="Duangmal K."/>
            <person name="Klaysubun C."/>
        </authorList>
    </citation>
    <scope>NUCLEOTIDE SEQUENCE [LARGE SCALE GENOMIC DNA]</scope>
    <source>
        <strain evidence="3 4">DSM 42083</strain>
    </source>
</reference>
<dbReference type="RefSeq" id="WP_255925751.1">
    <property type="nucleotide sequence ID" value="NZ_JANFNH010000004.1"/>
</dbReference>
<dbReference type="EMBL" id="JANFNH010000004">
    <property type="protein sequence ID" value="MCQ4041753.1"/>
    <property type="molecule type" value="Genomic_DNA"/>
</dbReference>
<dbReference type="GO" id="GO:0016787">
    <property type="term" value="F:hydrolase activity"/>
    <property type="evidence" value="ECO:0007669"/>
    <property type="project" value="UniProtKB-KW"/>
</dbReference>
<dbReference type="Gene3D" id="3.40.50.1110">
    <property type="entry name" value="SGNH hydrolase"/>
    <property type="match status" value="1"/>
</dbReference>
<dbReference type="Pfam" id="PF13472">
    <property type="entry name" value="Lipase_GDSL_2"/>
    <property type="match status" value="1"/>
</dbReference>
<dbReference type="PANTHER" id="PTHR37981:SF1">
    <property type="entry name" value="SGNH HYDROLASE-TYPE ESTERASE DOMAIN-CONTAINING PROTEIN"/>
    <property type="match status" value="1"/>
</dbReference>
<feature type="signal peptide" evidence="1">
    <location>
        <begin position="1"/>
        <end position="27"/>
    </location>
</feature>
<gene>
    <name evidence="3" type="ORF">NON19_06860</name>
</gene>
<dbReference type="Proteomes" id="UP001206206">
    <property type="component" value="Unassembled WGS sequence"/>
</dbReference>
<dbReference type="InterPro" id="IPR013830">
    <property type="entry name" value="SGNH_hydro"/>
</dbReference>
<protein>
    <submittedName>
        <fullName evidence="3">SGNH/GDSL hydrolase family protein</fullName>
    </submittedName>
</protein>
<evidence type="ECO:0000259" key="2">
    <source>
        <dbReference type="Pfam" id="PF13472"/>
    </source>
</evidence>
<dbReference type="InterPro" id="IPR036514">
    <property type="entry name" value="SGNH_hydro_sf"/>
</dbReference>
<comment type="caution">
    <text evidence="3">The sequence shown here is derived from an EMBL/GenBank/DDBJ whole genome shotgun (WGS) entry which is preliminary data.</text>
</comment>
<evidence type="ECO:0000313" key="3">
    <source>
        <dbReference type="EMBL" id="MCQ4041753.1"/>
    </source>
</evidence>
<accession>A0ABT1P8R1</accession>
<dbReference type="SUPFAM" id="SSF52266">
    <property type="entry name" value="SGNH hydrolase"/>
    <property type="match status" value="1"/>
</dbReference>
<keyword evidence="3" id="KW-0378">Hydrolase</keyword>
<keyword evidence="4" id="KW-1185">Reference proteome</keyword>
<sequence length="266" mass="27480">MRLTRLVVTLSALPLLAALTLWGPSSADAVGPPGYVALGDSYSAGVGAGGTIASSGSCRRSTNAYPRLWAVRTAPASFGFPACDGATTTDVLNGQLDQLSSATGLVSITVGGDDAGFADVMATCAVPTGLLCLPRVDRARGFVRDTLPGRLDALYSAIRDRAPGARVVVLGYPRFYQLDGGCLAGLEEAKRVAIDTAIDELDTVIAKRAAAHGFVFGDVRGAFAAHEICGRDPWLHSVTVPLGDSYHPTAVGQSRGYLPVFTAAAI</sequence>
<feature type="domain" description="SGNH hydrolase-type esterase" evidence="2">
    <location>
        <begin position="37"/>
        <end position="253"/>
    </location>
</feature>
<dbReference type="InterPro" id="IPR037460">
    <property type="entry name" value="SEST-like"/>
</dbReference>
<keyword evidence="1" id="KW-0732">Signal</keyword>
<organism evidence="3 4">
    <name type="scientific">Streptantibioticus rubrisoli</name>
    <dbReference type="NCBI Taxonomy" id="1387313"/>
    <lineage>
        <taxon>Bacteria</taxon>
        <taxon>Bacillati</taxon>
        <taxon>Actinomycetota</taxon>
        <taxon>Actinomycetes</taxon>
        <taxon>Kitasatosporales</taxon>
        <taxon>Streptomycetaceae</taxon>
        <taxon>Streptantibioticus</taxon>
    </lineage>
</organism>
<proteinExistence type="predicted"/>
<evidence type="ECO:0000256" key="1">
    <source>
        <dbReference type="SAM" id="SignalP"/>
    </source>
</evidence>